<dbReference type="CDD" id="cd01392">
    <property type="entry name" value="HTH_LacI"/>
    <property type="match status" value="1"/>
</dbReference>
<dbReference type="InterPro" id="IPR046335">
    <property type="entry name" value="LacI/GalR-like_sensor"/>
</dbReference>
<dbReference type="PANTHER" id="PTHR30146:SF109">
    <property type="entry name" value="HTH-TYPE TRANSCRIPTIONAL REGULATOR GALS"/>
    <property type="match status" value="1"/>
</dbReference>
<evidence type="ECO:0000256" key="2">
    <source>
        <dbReference type="ARBA" id="ARBA00023125"/>
    </source>
</evidence>
<evidence type="ECO:0000313" key="6">
    <source>
        <dbReference type="Proteomes" id="UP000291269"/>
    </source>
</evidence>
<evidence type="ECO:0000256" key="3">
    <source>
        <dbReference type="ARBA" id="ARBA00023163"/>
    </source>
</evidence>
<proteinExistence type="predicted"/>
<dbReference type="InterPro" id="IPR000843">
    <property type="entry name" value="HTH_LacI"/>
</dbReference>
<evidence type="ECO:0000256" key="1">
    <source>
        <dbReference type="ARBA" id="ARBA00023015"/>
    </source>
</evidence>
<dbReference type="GO" id="GO:0000976">
    <property type="term" value="F:transcription cis-regulatory region binding"/>
    <property type="evidence" value="ECO:0007669"/>
    <property type="project" value="TreeGrafter"/>
</dbReference>
<dbReference type="CDD" id="cd06267">
    <property type="entry name" value="PBP1_LacI_sugar_binding-like"/>
    <property type="match status" value="1"/>
</dbReference>
<dbReference type="Proteomes" id="UP000291269">
    <property type="component" value="Unassembled WGS sequence"/>
</dbReference>
<accession>A0A4Q2KC54</accession>
<dbReference type="AlphaFoldDB" id="A0A4Q2KC54"/>
<dbReference type="PROSITE" id="PS50932">
    <property type="entry name" value="HTH_LACI_2"/>
    <property type="match status" value="1"/>
</dbReference>
<gene>
    <name evidence="5" type="ORF">ESZ91_03400</name>
</gene>
<evidence type="ECO:0000259" key="4">
    <source>
        <dbReference type="PROSITE" id="PS50932"/>
    </source>
</evidence>
<keyword evidence="2" id="KW-0238">DNA-binding</keyword>
<dbReference type="InterPro" id="IPR028082">
    <property type="entry name" value="Peripla_BP_I"/>
</dbReference>
<organism evidence="5 6">
    <name type="scientific">Candidatus Borkfalkia ceftriaxoniphila</name>
    <dbReference type="NCBI Taxonomy" id="2508949"/>
    <lineage>
        <taxon>Bacteria</taxon>
        <taxon>Bacillati</taxon>
        <taxon>Bacillota</taxon>
        <taxon>Clostridia</taxon>
        <taxon>Christensenellales</taxon>
        <taxon>Christensenellaceae</taxon>
        <taxon>Candidatus Borkfalkia</taxon>
    </lineage>
</organism>
<keyword evidence="1" id="KW-0805">Transcription regulation</keyword>
<dbReference type="InterPro" id="IPR010982">
    <property type="entry name" value="Lambda_DNA-bd_dom_sf"/>
</dbReference>
<comment type="caution">
    <text evidence="5">The sequence shown here is derived from an EMBL/GenBank/DDBJ whole genome shotgun (WGS) entry which is preliminary data.</text>
</comment>
<sequence>MITRRDVAARAGVSVATVSNVLNKKGIVQPETEKRVYRAVEELGYIPDETARNLSLGRSNHIGVALNELTNPYHMEVVHGIERQASASGFHVTVCNIEDCEQSKLEFLNGRRFDVLVNFMTMTFSEKILDMLLAKNTLLVNFPIEDSLMFHLDSRGTLKECMKLLHDHGHTRVGYVSTIDSMRWVNDPRGIAYLDHLRTYGFENRSEYVVFNDDYAKDSSLVGYENGLKLFRAHPEITAVFVSNDIAALGVMRALKELGLRCPEDVSVIGYDGIQIGRLFTPSLTTVGYDNVEYGKEMAKRVIERILHKAPTAEREFIFPAKLILGESVGPCLRK</sequence>
<dbReference type="Pfam" id="PF00356">
    <property type="entry name" value="LacI"/>
    <property type="match status" value="1"/>
</dbReference>
<dbReference type="RefSeq" id="WP_129224154.1">
    <property type="nucleotide sequence ID" value="NZ_SDOZ01000002.1"/>
</dbReference>
<protein>
    <submittedName>
        <fullName evidence="5">LacI family transcriptional regulator</fullName>
    </submittedName>
</protein>
<feature type="domain" description="HTH lacI-type" evidence="4">
    <location>
        <begin position="2"/>
        <end position="56"/>
    </location>
</feature>
<dbReference type="SMART" id="SM00354">
    <property type="entry name" value="HTH_LACI"/>
    <property type="match status" value="1"/>
</dbReference>
<keyword evidence="3" id="KW-0804">Transcription</keyword>
<dbReference type="GO" id="GO:0003700">
    <property type="term" value="F:DNA-binding transcription factor activity"/>
    <property type="evidence" value="ECO:0007669"/>
    <property type="project" value="TreeGrafter"/>
</dbReference>
<dbReference type="EMBL" id="SDOZ01000002">
    <property type="protein sequence ID" value="RXZ61450.1"/>
    <property type="molecule type" value="Genomic_DNA"/>
</dbReference>
<name>A0A4Q2KC54_9FIRM</name>
<evidence type="ECO:0000313" key="5">
    <source>
        <dbReference type="EMBL" id="RXZ61450.1"/>
    </source>
</evidence>
<dbReference type="SUPFAM" id="SSF53822">
    <property type="entry name" value="Periplasmic binding protein-like I"/>
    <property type="match status" value="1"/>
</dbReference>
<dbReference type="SUPFAM" id="SSF47413">
    <property type="entry name" value="lambda repressor-like DNA-binding domains"/>
    <property type="match status" value="1"/>
</dbReference>
<reference evidence="5 6" key="1">
    <citation type="journal article" date="2019" name="Gut">
        <title>Antibiotics-induced monodominance of a novel gut bacterial order.</title>
        <authorList>
            <person name="Hildebrand F."/>
            <person name="Moitinho-Silva L."/>
            <person name="Blasche S."/>
            <person name="Jahn M.T."/>
            <person name="Gossmann T.I."/>
            <person name="Heuerta-Cepas J."/>
            <person name="Hercog R."/>
            <person name="Luetge M."/>
            <person name="Bahram M."/>
            <person name="Pryszlak A."/>
            <person name="Alves R.J."/>
            <person name="Waszak S.M."/>
            <person name="Zhu A."/>
            <person name="Ye L."/>
            <person name="Costea P.I."/>
            <person name="Aalvink S."/>
            <person name="Belzer C."/>
            <person name="Forslund S.K."/>
            <person name="Sunagawa S."/>
            <person name="Hentschel U."/>
            <person name="Merten C."/>
            <person name="Patil K.R."/>
            <person name="Benes V."/>
            <person name="Bork P."/>
        </authorList>
    </citation>
    <scope>NUCLEOTIDE SEQUENCE [LARGE SCALE GENOMIC DNA]</scope>
    <source>
        <strain evidence="5 6">HDS1380</strain>
    </source>
</reference>
<keyword evidence="6" id="KW-1185">Reference proteome</keyword>
<dbReference type="Gene3D" id="3.40.50.2300">
    <property type="match status" value="2"/>
</dbReference>
<dbReference type="OrthoDB" id="9789891at2"/>
<dbReference type="PANTHER" id="PTHR30146">
    <property type="entry name" value="LACI-RELATED TRANSCRIPTIONAL REPRESSOR"/>
    <property type="match status" value="1"/>
</dbReference>
<dbReference type="Gene3D" id="1.10.260.40">
    <property type="entry name" value="lambda repressor-like DNA-binding domains"/>
    <property type="match status" value="1"/>
</dbReference>
<dbReference type="Pfam" id="PF13377">
    <property type="entry name" value="Peripla_BP_3"/>
    <property type="match status" value="1"/>
</dbReference>